<evidence type="ECO:0000313" key="1">
    <source>
        <dbReference type="EMBL" id="BBK88228.1"/>
    </source>
</evidence>
<reference evidence="7" key="5">
    <citation type="submission" date="2022-10" db="EMBL/GenBank/DDBJ databases">
        <title>Human gut microbiome strain richness.</title>
        <authorList>
            <person name="Chen-Liaw A."/>
        </authorList>
    </citation>
    <scope>NUCLEOTIDE SEQUENCE</scope>
    <source>
        <strain evidence="7">A1_m1001262Bd0_191120</strain>
    </source>
</reference>
<reference evidence="1 15" key="4">
    <citation type="submission" date="2019-06" db="EMBL/GenBank/DDBJ databases">
        <title>Complete genome sequence of Bacteroides uniformis NBRC 113350.</title>
        <authorList>
            <person name="Miura T."/>
            <person name="Furukawa M."/>
            <person name="Shimamura M."/>
            <person name="Ohyama Y."/>
            <person name="Yamazoe A."/>
            <person name="Kawasaki H."/>
        </authorList>
    </citation>
    <scope>NUCLEOTIDE SEQUENCE [LARGE SCALE GENOMIC DNA]</scope>
    <source>
        <strain evidence="1 15">NBRC 113350</strain>
    </source>
</reference>
<reference evidence="13 14" key="2">
    <citation type="submission" date="2018-08" db="EMBL/GenBank/DDBJ databases">
        <title>A genome reference for cultivated species of the human gut microbiota.</title>
        <authorList>
            <person name="Zou Y."/>
            <person name="Xue W."/>
            <person name="Luo G."/>
        </authorList>
    </citation>
    <scope>NUCLEOTIDE SEQUENCE [LARGE SCALE GENOMIC DNA]</scope>
    <source>
        <strain evidence="9 14">AF17-20</strain>
        <strain evidence="8 13">TM04-30</strain>
    </source>
</reference>
<dbReference type="EMBL" id="CZAO01000002">
    <property type="protein sequence ID" value="CUO95021.1"/>
    <property type="molecule type" value="Genomic_DNA"/>
</dbReference>
<reference evidence="16 17" key="3">
    <citation type="journal article" date="2019" name="Nat. Med.">
        <title>A library of human gut bacterial isolates paired with longitudinal multiomics data enables mechanistic microbiome research.</title>
        <authorList>
            <person name="Poyet M."/>
            <person name="Groussin M."/>
            <person name="Gibbons S.M."/>
            <person name="Avila-Pacheco J."/>
            <person name="Jiang X."/>
            <person name="Kearney S.M."/>
            <person name="Perrotta A.R."/>
            <person name="Berdy B."/>
            <person name="Zhao S."/>
            <person name="Lieberman T.D."/>
            <person name="Swanson P.K."/>
            <person name="Smith M."/>
            <person name="Roesemann S."/>
            <person name="Alexander J.E."/>
            <person name="Rich S.A."/>
            <person name="Livny J."/>
            <person name="Vlamakis H."/>
            <person name="Clish C."/>
            <person name="Bullock K."/>
            <person name="Deik A."/>
            <person name="Scott J."/>
            <person name="Pierce K.A."/>
            <person name="Xavier R.J."/>
            <person name="Alm E.J."/>
        </authorList>
    </citation>
    <scope>NUCLEOTIDE SEQUENCE [LARGE SCALE GENOMIC DNA]</scope>
    <source>
        <strain evidence="6 17">BIOML-A19</strain>
        <strain evidence="5 16">BIOML-A27</strain>
    </source>
</reference>
<proteinExistence type="predicted"/>
<evidence type="ECO:0000313" key="7">
    <source>
        <dbReference type="EMBL" id="MDC1753517.1"/>
    </source>
</evidence>
<evidence type="ECO:0000313" key="8">
    <source>
        <dbReference type="EMBL" id="RGJ88781.1"/>
    </source>
</evidence>
<evidence type="ECO:0000313" key="11">
    <source>
        <dbReference type="Proteomes" id="UP000095614"/>
    </source>
</evidence>
<dbReference type="EMBL" id="CYZF01000004">
    <property type="protein sequence ID" value="CUO33246.1"/>
    <property type="molecule type" value="Genomic_DNA"/>
</dbReference>
<dbReference type="Proteomes" id="UP000095766">
    <property type="component" value="Unassembled WGS sequence"/>
</dbReference>
<sequence>MKRTIELTRIAVDGDTVKYEIHDNTGLGLLRKEKVEAQIQFHNADAFGFEPDKLPESVLALPITLYLLPVTFFYHIELILSSIDNTLYHNIPTLYAAYSQMYGPFKEEWRGKIVAKEIVANQMPDARYDRIVFFSGGVDAIHAGINNPGKRNVLVSVPSIEVHSRNEGALRNEKFVMIKEFSRVIGSDWLLVANDFNQVVFDDEIGRNGKITRYLRNTLQLNTVAFNHSGFWGMRYIPNLCSVAPFAYAMGIKELIMGSSLIEDKLEPALDGTNPLLTNGFKFVGISFAEQDGLYTRRSQKVKNIVSTFKNQGKHVRIWACFVDNSEQCGECAKCVRTQLNILCTGENPKDWGFARFDEKKFSQLVRSYCWFENSIDDVWGIIDSIDDSRTYPYSNELLHWLKRVGYKRYFNRSRWMRKLMLNIIFKFSKYPHYICVAWHKMIGR</sequence>
<evidence type="ECO:0000313" key="14">
    <source>
        <dbReference type="Proteomes" id="UP000284022"/>
    </source>
</evidence>
<evidence type="ECO:0000313" key="3">
    <source>
        <dbReference type="EMBL" id="CUO95021.1"/>
    </source>
</evidence>
<evidence type="ECO:0000313" key="16">
    <source>
        <dbReference type="Proteomes" id="UP000433928"/>
    </source>
</evidence>
<dbReference type="Proteomes" id="UP000487221">
    <property type="component" value="Unassembled WGS sequence"/>
</dbReference>
<evidence type="ECO:0000313" key="4">
    <source>
        <dbReference type="EMBL" id="CUP47528.1"/>
    </source>
</evidence>
<protein>
    <submittedName>
        <fullName evidence="3">Uncharacterized protein</fullName>
    </submittedName>
</protein>
<dbReference type="OrthoDB" id="2791683at2"/>
<gene>
    <name evidence="1" type="ORF">Bun01g_25980</name>
    <name evidence="9" type="ORF">DWW83_16580</name>
    <name evidence="8" type="ORF">DXD40_19070</name>
    <name evidence="2" type="ORF">ERS417307_01428</name>
    <name evidence="4" type="ORF">ERS852462_03721</name>
    <name evidence="3" type="ORF">ERS852510_00493</name>
    <name evidence="6" type="ORF">GAQ44_22495</name>
    <name evidence="5" type="ORF">GAQ59_17085</name>
    <name evidence="7" type="ORF">POY80_13800</name>
</gene>
<dbReference type="Proteomes" id="UP000320533">
    <property type="component" value="Chromosome"/>
</dbReference>
<dbReference type="GeneID" id="99752152"/>
<dbReference type="Proteomes" id="UP000095614">
    <property type="component" value="Unassembled WGS sequence"/>
</dbReference>
<accession>A0A174J8P9</accession>
<evidence type="ECO:0000313" key="9">
    <source>
        <dbReference type="EMBL" id="RGU36952.1"/>
    </source>
</evidence>
<evidence type="ECO:0000313" key="6">
    <source>
        <dbReference type="EMBL" id="KAB4179762.1"/>
    </source>
</evidence>
<dbReference type="EMBL" id="JAQNQY010000014">
    <property type="protein sequence ID" value="MDC1753517.1"/>
    <property type="molecule type" value="Genomic_DNA"/>
</dbReference>
<evidence type="ECO:0000313" key="12">
    <source>
        <dbReference type="Proteomes" id="UP000095766"/>
    </source>
</evidence>
<dbReference type="Proteomes" id="UP000260844">
    <property type="component" value="Unassembled WGS sequence"/>
</dbReference>
<dbReference type="Proteomes" id="UP000284022">
    <property type="component" value="Unassembled WGS sequence"/>
</dbReference>
<evidence type="ECO:0000313" key="2">
    <source>
        <dbReference type="EMBL" id="CUO33246.1"/>
    </source>
</evidence>
<dbReference type="EMBL" id="WCUG01000020">
    <property type="protein sequence ID" value="KAB4167774.1"/>
    <property type="molecule type" value="Genomic_DNA"/>
</dbReference>
<evidence type="ECO:0000313" key="10">
    <source>
        <dbReference type="Proteomes" id="UP000095419"/>
    </source>
</evidence>
<dbReference type="EMBL" id="QSPV01000028">
    <property type="protein sequence ID" value="RGJ88781.1"/>
    <property type="molecule type" value="Genomic_DNA"/>
</dbReference>
<evidence type="ECO:0000313" key="5">
    <source>
        <dbReference type="EMBL" id="KAB4167774.1"/>
    </source>
</evidence>
<dbReference type="AlphaFoldDB" id="A0A174J8P9"/>
<evidence type="ECO:0000313" key="13">
    <source>
        <dbReference type="Proteomes" id="UP000260844"/>
    </source>
</evidence>
<reference evidence="10 11" key="1">
    <citation type="submission" date="2015-09" db="EMBL/GenBank/DDBJ databases">
        <authorList>
            <consortium name="Pathogen Informatics"/>
        </authorList>
    </citation>
    <scope>NUCLEOTIDE SEQUENCE [LARGE SCALE GENOMIC DNA]</scope>
    <source>
        <strain evidence="2 10">2789STDY5608791</strain>
        <strain evidence="4 11">2789STDY5834847</strain>
        <strain evidence="3 12">2789STDY5834898</strain>
    </source>
</reference>
<evidence type="ECO:0000313" key="15">
    <source>
        <dbReference type="Proteomes" id="UP000320533"/>
    </source>
</evidence>
<evidence type="ECO:0000313" key="17">
    <source>
        <dbReference type="Proteomes" id="UP000487221"/>
    </source>
</evidence>
<dbReference type="EMBL" id="AP019724">
    <property type="protein sequence ID" value="BBK88228.1"/>
    <property type="molecule type" value="Genomic_DNA"/>
</dbReference>
<dbReference type="Proteomes" id="UP001218502">
    <property type="component" value="Unassembled WGS sequence"/>
</dbReference>
<name>A0A174J8P9_BACUN</name>
<organism evidence="3 12">
    <name type="scientific">Bacteroides uniformis</name>
    <dbReference type="NCBI Taxonomy" id="820"/>
    <lineage>
        <taxon>Bacteria</taxon>
        <taxon>Pseudomonadati</taxon>
        <taxon>Bacteroidota</taxon>
        <taxon>Bacteroidia</taxon>
        <taxon>Bacteroidales</taxon>
        <taxon>Bacteroidaceae</taxon>
        <taxon>Bacteroides</taxon>
    </lineage>
</organism>
<dbReference type="Proteomes" id="UP000433928">
    <property type="component" value="Unassembled WGS sequence"/>
</dbReference>
<dbReference type="EMBL" id="QRXV01000019">
    <property type="protein sequence ID" value="RGU36952.1"/>
    <property type="molecule type" value="Genomic_DNA"/>
</dbReference>
<dbReference type="EMBL" id="WCTY01000061">
    <property type="protein sequence ID" value="KAB4179762.1"/>
    <property type="molecule type" value="Genomic_DNA"/>
</dbReference>
<dbReference type="EMBL" id="CZAF01000012">
    <property type="protein sequence ID" value="CUP47528.1"/>
    <property type="molecule type" value="Genomic_DNA"/>
</dbReference>
<dbReference type="RefSeq" id="WP_005829205.1">
    <property type="nucleotide sequence ID" value="NZ_AP019724.1"/>
</dbReference>
<dbReference type="KEGG" id="bun:Bun01g_25980"/>
<dbReference type="Proteomes" id="UP000095419">
    <property type="component" value="Unassembled WGS sequence"/>
</dbReference>